<name>A0ACB8ADB6_9AGAM</name>
<keyword evidence="2" id="KW-1185">Reference proteome</keyword>
<comment type="caution">
    <text evidence="1">The sequence shown here is derived from an EMBL/GenBank/DDBJ whole genome shotgun (WGS) entry which is preliminary data.</text>
</comment>
<gene>
    <name evidence="1" type="ORF">BJ138DRAFT_74989</name>
</gene>
<sequence length="281" mass="31394">MHSASAAWISAILHHNPNARILATAPSNSAADIIAERLISGLNTDELFRLYAPSRFKNQVPDQLQPYTFMREQHFSTPPITIFKRFKVVVCTCVSASIPYGIGVPRGHFSHIFVDEAGQATEPEVMISIKTLADTRTNIVLSGDPKQLGPIIRSGIARKLGLETSYLERLMNSPMYDAIGGHRRTVVKLIKNFRSHPAILNFPNNKFYAGDLEACGDKHVIDAYIGYPKLPSGNFPIIFHAVKGKDDREATSPSFFNVDEITQVKEYIKALRNEHRFRTST</sequence>
<dbReference type="Proteomes" id="UP000790377">
    <property type="component" value="Unassembled WGS sequence"/>
</dbReference>
<reference evidence="1" key="1">
    <citation type="journal article" date="2021" name="New Phytol.">
        <title>Evolutionary innovations through gain and loss of genes in the ectomycorrhizal Boletales.</title>
        <authorList>
            <person name="Wu G."/>
            <person name="Miyauchi S."/>
            <person name="Morin E."/>
            <person name="Kuo A."/>
            <person name="Drula E."/>
            <person name="Varga T."/>
            <person name="Kohler A."/>
            <person name="Feng B."/>
            <person name="Cao Y."/>
            <person name="Lipzen A."/>
            <person name="Daum C."/>
            <person name="Hundley H."/>
            <person name="Pangilinan J."/>
            <person name="Johnson J."/>
            <person name="Barry K."/>
            <person name="LaButti K."/>
            <person name="Ng V."/>
            <person name="Ahrendt S."/>
            <person name="Min B."/>
            <person name="Choi I.G."/>
            <person name="Park H."/>
            <person name="Plett J.M."/>
            <person name="Magnuson J."/>
            <person name="Spatafora J.W."/>
            <person name="Nagy L.G."/>
            <person name="Henrissat B."/>
            <person name="Grigoriev I.V."/>
            <person name="Yang Z.L."/>
            <person name="Xu J."/>
            <person name="Martin F.M."/>
        </authorList>
    </citation>
    <scope>NUCLEOTIDE SEQUENCE</scope>
    <source>
        <strain evidence="1">ATCC 28755</strain>
    </source>
</reference>
<evidence type="ECO:0000313" key="1">
    <source>
        <dbReference type="EMBL" id="KAH7910663.1"/>
    </source>
</evidence>
<evidence type="ECO:0000313" key="2">
    <source>
        <dbReference type="Proteomes" id="UP000790377"/>
    </source>
</evidence>
<protein>
    <submittedName>
        <fullName evidence="1">P-loop containing nucleoside triphosphate hydrolase protein</fullName>
    </submittedName>
</protein>
<organism evidence="1 2">
    <name type="scientific">Hygrophoropsis aurantiaca</name>
    <dbReference type="NCBI Taxonomy" id="72124"/>
    <lineage>
        <taxon>Eukaryota</taxon>
        <taxon>Fungi</taxon>
        <taxon>Dikarya</taxon>
        <taxon>Basidiomycota</taxon>
        <taxon>Agaricomycotina</taxon>
        <taxon>Agaricomycetes</taxon>
        <taxon>Agaricomycetidae</taxon>
        <taxon>Boletales</taxon>
        <taxon>Coniophorineae</taxon>
        <taxon>Hygrophoropsidaceae</taxon>
        <taxon>Hygrophoropsis</taxon>
    </lineage>
</organism>
<proteinExistence type="predicted"/>
<accession>A0ACB8ADB6</accession>
<keyword evidence="1" id="KW-0378">Hydrolase</keyword>
<dbReference type="EMBL" id="MU267704">
    <property type="protein sequence ID" value="KAH7910663.1"/>
    <property type="molecule type" value="Genomic_DNA"/>
</dbReference>